<dbReference type="RefSeq" id="WP_344422009.1">
    <property type="nucleotide sequence ID" value="NZ_BAAANN010000017.1"/>
</dbReference>
<gene>
    <name evidence="1" type="ORF">GCM10009754_45000</name>
</gene>
<dbReference type="InterPro" id="IPR028965">
    <property type="entry name" value="Imm7"/>
</dbReference>
<protein>
    <submittedName>
        <fullName evidence="1">Immunity 7 family protein</fullName>
    </submittedName>
</protein>
<evidence type="ECO:0000313" key="1">
    <source>
        <dbReference type="EMBL" id="GAA1967341.1"/>
    </source>
</evidence>
<reference evidence="1 2" key="1">
    <citation type="journal article" date="2019" name="Int. J. Syst. Evol. Microbiol.">
        <title>The Global Catalogue of Microorganisms (GCM) 10K type strain sequencing project: providing services to taxonomists for standard genome sequencing and annotation.</title>
        <authorList>
            <consortium name="The Broad Institute Genomics Platform"/>
            <consortium name="The Broad Institute Genome Sequencing Center for Infectious Disease"/>
            <person name="Wu L."/>
            <person name="Ma J."/>
        </authorList>
    </citation>
    <scope>NUCLEOTIDE SEQUENCE [LARGE SCALE GENOMIC DNA]</scope>
    <source>
        <strain evidence="1 2">JCM 14545</strain>
    </source>
</reference>
<proteinExistence type="predicted"/>
<dbReference type="Proteomes" id="UP001501116">
    <property type="component" value="Unassembled WGS sequence"/>
</dbReference>
<dbReference type="EMBL" id="BAAANN010000017">
    <property type="protein sequence ID" value="GAA1967341.1"/>
    <property type="molecule type" value="Genomic_DNA"/>
</dbReference>
<keyword evidence="2" id="KW-1185">Reference proteome</keyword>
<name>A0ABN2RDF8_9PSEU</name>
<comment type="caution">
    <text evidence="1">The sequence shown here is derived from an EMBL/GenBank/DDBJ whole genome shotgun (WGS) entry which is preliminary data.</text>
</comment>
<accession>A0ABN2RDF8</accession>
<dbReference type="Pfam" id="PF15585">
    <property type="entry name" value="Imm7"/>
    <property type="match status" value="1"/>
</dbReference>
<evidence type="ECO:0000313" key="2">
    <source>
        <dbReference type="Proteomes" id="UP001501116"/>
    </source>
</evidence>
<organism evidence="1 2">
    <name type="scientific">Amycolatopsis minnesotensis</name>
    <dbReference type="NCBI Taxonomy" id="337894"/>
    <lineage>
        <taxon>Bacteria</taxon>
        <taxon>Bacillati</taxon>
        <taxon>Actinomycetota</taxon>
        <taxon>Actinomycetes</taxon>
        <taxon>Pseudonocardiales</taxon>
        <taxon>Pseudonocardiaceae</taxon>
        <taxon>Amycolatopsis</taxon>
    </lineage>
</organism>
<sequence>MFEYHGWVAIAETPGAESDDASLKRTVERVGRRMSDLGDYGLLDLRWLNGSPFLHFAGLLNHRGRWGDEILDLFEHTGRLAPGSYGLLYLRDHTDPFQGNEFRVCRMAKGQVTEHDDPFLSPAVPTVEDALD</sequence>